<evidence type="ECO:0000256" key="2">
    <source>
        <dbReference type="ARBA" id="ARBA00022723"/>
    </source>
</evidence>
<keyword evidence="6" id="KW-0804">Transcription</keyword>
<evidence type="ECO:0000256" key="4">
    <source>
        <dbReference type="ARBA" id="ARBA00023015"/>
    </source>
</evidence>
<reference evidence="10 11" key="1">
    <citation type="submission" date="2019-04" db="EMBL/GenBank/DDBJ databases">
        <title>Fungal friends and foes A comparative genomics study of 23 Aspergillus species from section Flavi.</title>
        <authorList>
            <consortium name="DOE Joint Genome Institute"/>
            <person name="Kjaerbolling I."/>
            <person name="Vesth T.C."/>
            <person name="Frisvad J.C."/>
            <person name="Nybo J.L."/>
            <person name="Theobald S."/>
            <person name="Kildgaard S."/>
            <person name="Petersen T.I."/>
            <person name="Kuo A."/>
            <person name="Sato A."/>
            <person name="Lyhne E.K."/>
            <person name="Kogle M.E."/>
            <person name="Wiebenga A."/>
            <person name="Kun R.S."/>
            <person name="Lubbers R.J."/>
            <person name="Makela M.R."/>
            <person name="Barry K."/>
            <person name="Chovatia M."/>
            <person name="Clum A."/>
            <person name="Daum C."/>
            <person name="Haridas S."/>
            <person name="He G."/>
            <person name="LaButti K."/>
            <person name="Lipzen A."/>
            <person name="Mondo S."/>
            <person name="Pangilinan J."/>
            <person name="Riley R."/>
            <person name="Salamov A."/>
            <person name="Simmons B.A."/>
            <person name="Magnuson J.K."/>
            <person name="Henrissat B."/>
            <person name="Mortensen U.H."/>
            <person name="Larsen T.O."/>
            <person name="De vries R.P."/>
            <person name="Grigoriev I.V."/>
            <person name="Machida M."/>
            <person name="Baker S.E."/>
            <person name="Andersen M.R."/>
        </authorList>
    </citation>
    <scope>NUCLEOTIDE SEQUENCE [LARGE SCALE GENOMIC DNA]</scope>
    <source>
        <strain evidence="10 11">CBS 117618</strain>
    </source>
</reference>
<dbReference type="PROSITE" id="PS50048">
    <property type="entry name" value="ZN2_CY6_FUNGAL_2"/>
    <property type="match status" value="1"/>
</dbReference>
<accession>A0A5N6DJW3</accession>
<dbReference type="SUPFAM" id="SSF57701">
    <property type="entry name" value="Zn2/Cys6 DNA-binding domain"/>
    <property type="match status" value="1"/>
</dbReference>
<dbReference type="CDD" id="cd00067">
    <property type="entry name" value="GAL4"/>
    <property type="match status" value="1"/>
</dbReference>
<sequence>MENDLPSTRDSSDGWPRQSGRIRVTRACDRCKKRKVRCNGQQPCRVCTEASAACSYNASYSRGRRPAVRLTRSRPLAQLTASPLTPQVANQTASHPGNSDILEEPPGVVSQDGGSMPLGEPISRTSPEPAQTDLQGHYVGPSSGISFLSRVQKRLEQSVSFPRSLSVFNFGDTPLPYHHTDSSTGDPSPSYLDPTFCLLLNRDDTTRLVRRFFDFAVPVDRFVHRPTIEQWMDEFYETRGVMRNKDAAPAQIAVIFMIFAIAQEHTSPKLSAVEADTRCRPGSGDAKKRFSVRYFRAANQQLAKEQGPVRLASVQARLCQCLWLLSQSRINHCWSLFGTVARLIFALGLHRNRHASSSSMTRLEIECRRRTFWSAYCLDNYISTALGRPRTFNDKDIDQKLPSCVEDEEVQDSMDGTASHASQGLSAMFGPVSYAKLSRILSGVLSDIYSIQPMSITERLSLTSKYMSELKSWRREMAGFLDQPSSNAAPLVLIYQRQRNVLNLAYWHTVILTNRPLLLTNFARLTNITRRLLREQNERREQVDESISECLRAAMEIVTVVDAIIQAKQLFRCFWFTPYFAFSASVILYVYTIQHSKEPGDVYGPFFAAAERCQQQIMNIAEQGSLTSRYCLVLEELHAEAVRQITPVQPSVDQPTQTHYTMEMRSEDIETLTSNVGDLAAEFAMTAPNLIGLGPLNDFHVSPSASLEDLTGWDQFESMKMSLQGKVYAVTGGASGIGFATAKLISERGGTVCIADVNADCLGKVESYFSAKSPSVEFMITQVDVSNKQQVENWIADIKTKYHRLDGAANIAGVIGKDHGIKTVAELEDDEWNKIISVNLTGTMYCLRAELNHIVDGGSIVNMASIHATTGVANHGAYAASKHGVLGLTRVAAKENGHREVRVNAVAPGPIYTPMMQGFYDRIERPSDAPFDDPIAFKRQGTPEEVAKVVVFLLGPESSFVSGSCYPVDGAWV</sequence>
<evidence type="ECO:0000313" key="10">
    <source>
        <dbReference type="EMBL" id="KAB8204803.1"/>
    </source>
</evidence>
<dbReference type="GO" id="GO:0000981">
    <property type="term" value="F:DNA-binding transcription factor activity, RNA polymerase II-specific"/>
    <property type="evidence" value="ECO:0007669"/>
    <property type="project" value="InterPro"/>
</dbReference>
<dbReference type="Pfam" id="PF00172">
    <property type="entry name" value="Zn_clus"/>
    <property type="match status" value="1"/>
</dbReference>
<dbReference type="GO" id="GO:0006351">
    <property type="term" value="P:DNA-templated transcription"/>
    <property type="evidence" value="ECO:0007669"/>
    <property type="project" value="InterPro"/>
</dbReference>
<gene>
    <name evidence="10" type="ORF">BDV34DRAFT_235586</name>
</gene>
<feature type="domain" description="Zn(2)-C6 fungal-type" evidence="9">
    <location>
        <begin position="27"/>
        <end position="56"/>
    </location>
</feature>
<dbReference type="PANTHER" id="PTHR47540">
    <property type="entry name" value="THIAMINE REPRESSIBLE GENES REGULATORY PROTEIN THI5"/>
    <property type="match status" value="1"/>
</dbReference>
<protein>
    <recommendedName>
        <fullName evidence="9">Zn(2)-C6 fungal-type domain-containing protein</fullName>
    </recommendedName>
</protein>
<dbReference type="Gene3D" id="3.40.50.720">
    <property type="entry name" value="NAD(P)-binding Rossmann-like Domain"/>
    <property type="match status" value="1"/>
</dbReference>
<evidence type="ECO:0000256" key="8">
    <source>
        <dbReference type="SAM" id="MobiDB-lite"/>
    </source>
</evidence>
<dbReference type="PRINTS" id="PR00080">
    <property type="entry name" value="SDRFAMILY"/>
</dbReference>
<dbReference type="Gene3D" id="4.10.240.10">
    <property type="entry name" value="Zn(2)-C6 fungal-type DNA-binding domain"/>
    <property type="match status" value="1"/>
</dbReference>
<dbReference type="InterPro" id="IPR002347">
    <property type="entry name" value="SDR_fam"/>
</dbReference>
<dbReference type="GO" id="GO:0045944">
    <property type="term" value="P:positive regulation of transcription by RNA polymerase II"/>
    <property type="evidence" value="ECO:0007669"/>
    <property type="project" value="TreeGrafter"/>
</dbReference>
<feature type="region of interest" description="Disordered" evidence="8">
    <location>
        <begin position="82"/>
        <end position="131"/>
    </location>
</feature>
<keyword evidence="11" id="KW-1185">Reference proteome</keyword>
<dbReference type="Pfam" id="PF13561">
    <property type="entry name" value="adh_short_C2"/>
    <property type="match status" value="1"/>
</dbReference>
<dbReference type="InterPro" id="IPR036291">
    <property type="entry name" value="NAD(P)-bd_dom_sf"/>
</dbReference>
<dbReference type="SUPFAM" id="SSF51735">
    <property type="entry name" value="NAD(P)-binding Rossmann-fold domains"/>
    <property type="match status" value="1"/>
</dbReference>
<dbReference type="InterPro" id="IPR036864">
    <property type="entry name" value="Zn2-C6_fun-type_DNA-bd_sf"/>
</dbReference>
<dbReference type="SMART" id="SM00066">
    <property type="entry name" value="GAL4"/>
    <property type="match status" value="1"/>
</dbReference>
<keyword evidence="5" id="KW-0238">DNA-binding</keyword>
<organism evidence="10 11">
    <name type="scientific">Aspergillus parasiticus</name>
    <dbReference type="NCBI Taxonomy" id="5067"/>
    <lineage>
        <taxon>Eukaryota</taxon>
        <taxon>Fungi</taxon>
        <taxon>Dikarya</taxon>
        <taxon>Ascomycota</taxon>
        <taxon>Pezizomycotina</taxon>
        <taxon>Eurotiomycetes</taxon>
        <taxon>Eurotiomycetidae</taxon>
        <taxon>Eurotiales</taxon>
        <taxon>Aspergillaceae</taxon>
        <taxon>Aspergillus</taxon>
        <taxon>Aspergillus subgen. Circumdati</taxon>
    </lineage>
</organism>
<dbReference type="EMBL" id="ML734976">
    <property type="protein sequence ID" value="KAB8204803.1"/>
    <property type="molecule type" value="Genomic_DNA"/>
</dbReference>
<dbReference type="InterPro" id="IPR051711">
    <property type="entry name" value="Stress_Response_Reg"/>
</dbReference>
<dbReference type="FunFam" id="3.40.50.720:FF:001180">
    <property type="entry name" value="Oxidoreductase, short chain dehydrogenase/reductase family protein, putative (AFU_orthologue AFUA_3G09150)"/>
    <property type="match status" value="1"/>
</dbReference>
<dbReference type="Pfam" id="PF04082">
    <property type="entry name" value="Fungal_trans"/>
    <property type="match status" value="1"/>
</dbReference>
<dbReference type="GO" id="GO:0043565">
    <property type="term" value="F:sequence-specific DNA binding"/>
    <property type="evidence" value="ECO:0007669"/>
    <property type="project" value="TreeGrafter"/>
</dbReference>
<evidence type="ECO:0000256" key="1">
    <source>
        <dbReference type="ARBA" id="ARBA00004123"/>
    </source>
</evidence>
<evidence type="ECO:0000259" key="9">
    <source>
        <dbReference type="PROSITE" id="PS50048"/>
    </source>
</evidence>
<proteinExistence type="predicted"/>
<dbReference type="PANTHER" id="PTHR47540:SF3">
    <property type="entry name" value="ZN(II)2CYS6 TRANSCRIPTION FACTOR (EUROFUNG)"/>
    <property type="match status" value="1"/>
</dbReference>
<evidence type="ECO:0000256" key="5">
    <source>
        <dbReference type="ARBA" id="ARBA00023125"/>
    </source>
</evidence>
<evidence type="ECO:0000313" key="11">
    <source>
        <dbReference type="Proteomes" id="UP000326532"/>
    </source>
</evidence>
<name>A0A5N6DJW3_ASPPA</name>
<dbReference type="SMART" id="SM00906">
    <property type="entry name" value="Fungal_trans"/>
    <property type="match status" value="1"/>
</dbReference>
<evidence type="ECO:0000256" key="6">
    <source>
        <dbReference type="ARBA" id="ARBA00023163"/>
    </source>
</evidence>
<dbReference type="CDD" id="cd05233">
    <property type="entry name" value="SDR_c"/>
    <property type="match status" value="1"/>
</dbReference>
<dbReference type="AlphaFoldDB" id="A0A5N6DJW3"/>
<keyword evidence="2" id="KW-0479">Metal-binding</keyword>
<feature type="compositionally biased region" description="Polar residues" evidence="8">
    <location>
        <begin position="82"/>
        <end position="97"/>
    </location>
</feature>
<dbReference type="PROSITE" id="PS00463">
    <property type="entry name" value="ZN2_CY6_FUNGAL_1"/>
    <property type="match status" value="1"/>
</dbReference>
<keyword evidence="3" id="KW-0521">NADP</keyword>
<keyword evidence="7" id="KW-0539">Nucleus</keyword>
<dbReference type="InterPro" id="IPR007219">
    <property type="entry name" value="XnlR_reg_dom"/>
</dbReference>
<evidence type="ECO:0000256" key="7">
    <source>
        <dbReference type="ARBA" id="ARBA00023242"/>
    </source>
</evidence>
<comment type="subcellular location">
    <subcellularLocation>
        <location evidence="1">Nucleus</location>
    </subcellularLocation>
</comment>
<dbReference type="GO" id="GO:0044550">
    <property type="term" value="P:secondary metabolite biosynthetic process"/>
    <property type="evidence" value="ECO:0007669"/>
    <property type="project" value="UniProtKB-ARBA"/>
</dbReference>
<dbReference type="GO" id="GO:0005634">
    <property type="term" value="C:nucleus"/>
    <property type="evidence" value="ECO:0007669"/>
    <property type="project" value="UniProtKB-SubCell"/>
</dbReference>
<dbReference type="InterPro" id="IPR020904">
    <property type="entry name" value="Sc_DH/Rdtase_CS"/>
</dbReference>
<dbReference type="PROSITE" id="PS00061">
    <property type="entry name" value="ADH_SHORT"/>
    <property type="match status" value="1"/>
</dbReference>
<dbReference type="OMA" id="FAIAQEH"/>
<dbReference type="InterPro" id="IPR001138">
    <property type="entry name" value="Zn2Cys6_DnaBD"/>
</dbReference>
<dbReference type="GO" id="GO:0008270">
    <property type="term" value="F:zinc ion binding"/>
    <property type="evidence" value="ECO:0007669"/>
    <property type="project" value="InterPro"/>
</dbReference>
<keyword evidence="4" id="KW-0805">Transcription regulation</keyword>
<dbReference type="Proteomes" id="UP000326532">
    <property type="component" value="Unassembled WGS sequence"/>
</dbReference>
<dbReference type="PRINTS" id="PR00081">
    <property type="entry name" value="GDHRDH"/>
</dbReference>
<dbReference type="VEuPathDB" id="FungiDB:BDV34DRAFT_235586"/>
<evidence type="ECO:0000256" key="3">
    <source>
        <dbReference type="ARBA" id="ARBA00022857"/>
    </source>
</evidence>
<dbReference type="CDD" id="cd12148">
    <property type="entry name" value="fungal_TF_MHR"/>
    <property type="match status" value="1"/>
</dbReference>